<reference evidence="1" key="1">
    <citation type="submission" date="2017-10" db="EMBL/GenBank/DDBJ databases">
        <title>Genome sequence of cellulolytic Lachnospiraceae bacterium XHS1971 isolated from hotspring sediment.</title>
        <authorList>
            <person name="Vasudevan G."/>
            <person name="Joshi A.J."/>
            <person name="Hivarkar S."/>
            <person name="Lanjekar V.B."/>
            <person name="Dhakephalkar P.K."/>
            <person name="Dagar S."/>
        </authorList>
    </citation>
    <scope>NUCLEOTIDE SEQUENCE</scope>
    <source>
        <strain evidence="1">XHS1971</strain>
    </source>
</reference>
<keyword evidence="2" id="KW-1185">Reference proteome</keyword>
<sequence>MFLFNKHKQSTIHLKSSFLSQLKFKKRSSEPSSKKPSKSNTSSKKRFIPIKFNLVGMCIAFAIIPLLIINLISTSVSRQALSTTTSKLTGQTIKQAANNIETTLDSIENIVVDFVVSITTQSATFNQCFSNDTFVKLKAKTALQSELISLSSLYRSFNDVAVVCENQDLYVTGSTIPHEDLFEVFNLELGNDLLWKVGLGSSSDHLFVIKPIGRSKNTQGVFCGDINTTQITNTLKDIELLDNSLLLLVDPNKNILYSSVPENTTIEDEFWSTIHTGESFASTTLDSNLITYATLSNGWILAVKTPLASLTNQLQAATLLTWSLILLTSILAVLVGLTFANKFSKPIIELMKLMKQTENGDLTVSITPKGHNEITQLCQSFNVMVHNMKGLLHQTQSVIADTLKDSEVLSSSTKQSVETFNELAHSVEDIAAGTTQQAEDAQEGTSSMITLSDSIQTVSQKCNVIFQNAQGATHMIQEATHTIEQLNQTMASSIQISGDINTSILELEELNKGIESIMHLLDGISGQTNLLALNASIEAARAGEAGKGFAVVAQEVRNLSEQSKASTINVRQELTKIADKTDSTMSLIQKSNTIFNAQSQSVEKTSSLFSQIIKALQQITTDLEDINQETQDMEKLKAQTAQKIENIASVTEESAAATEQISALSEEQKAVMEGLSKLSMKLTEAMDGLQKAIQVFKL</sequence>
<comment type="caution">
    <text evidence="1">The sequence shown here is derived from an EMBL/GenBank/DDBJ whole genome shotgun (WGS) entry which is preliminary data.</text>
</comment>
<accession>A0AC61DIJ2</accession>
<name>A0AC61DIJ2_9FIRM</name>
<evidence type="ECO:0000313" key="2">
    <source>
        <dbReference type="Proteomes" id="UP000224460"/>
    </source>
</evidence>
<dbReference type="Proteomes" id="UP000224460">
    <property type="component" value="Unassembled WGS sequence"/>
</dbReference>
<dbReference type="EMBL" id="PEDL01000001">
    <property type="protein sequence ID" value="PHV72127.1"/>
    <property type="molecule type" value="Genomic_DNA"/>
</dbReference>
<evidence type="ECO:0000313" key="1">
    <source>
        <dbReference type="EMBL" id="PHV72127.1"/>
    </source>
</evidence>
<organism evidence="1 2">
    <name type="scientific">Sporanaerobium hydrogeniformans</name>
    <dbReference type="NCBI Taxonomy" id="3072179"/>
    <lineage>
        <taxon>Bacteria</taxon>
        <taxon>Bacillati</taxon>
        <taxon>Bacillota</taxon>
        <taxon>Clostridia</taxon>
        <taxon>Lachnospirales</taxon>
        <taxon>Lachnospiraceae</taxon>
        <taxon>Sporanaerobium</taxon>
    </lineage>
</organism>
<gene>
    <name evidence="1" type="ORF">CS063_01215</name>
</gene>
<proteinExistence type="predicted"/>
<protein>
    <submittedName>
        <fullName evidence="1">Uncharacterized protein</fullName>
    </submittedName>
</protein>